<dbReference type="AlphaFoldDB" id="A0A1L8EG36"/>
<keyword evidence="1" id="KW-0732">Signal</keyword>
<reference evidence="2" key="1">
    <citation type="submission" date="2017-01" db="EMBL/GenBank/DDBJ databases">
        <title>An insight into the sialome and mialome of the horn fly, Haematobia irritans.</title>
        <authorList>
            <person name="Breijo M."/>
            <person name="Boiani M."/>
            <person name="Ures X."/>
            <person name="Rocha S."/>
            <person name="Sequeira M."/>
            <person name="Ribeiro J.M."/>
        </authorList>
    </citation>
    <scope>NUCLEOTIDE SEQUENCE</scope>
</reference>
<dbReference type="EMBL" id="GFDG01001195">
    <property type="protein sequence ID" value="JAV17604.1"/>
    <property type="molecule type" value="Transcribed_RNA"/>
</dbReference>
<evidence type="ECO:0000256" key="1">
    <source>
        <dbReference type="SAM" id="SignalP"/>
    </source>
</evidence>
<proteinExistence type="predicted"/>
<sequence>MKLISSYHLAIVLISLGPLWVKASDSRRDQDLEQHYADVSLLIDSIKDLKETFGVLNYKINENFAMVQKLQTDENAGETDSAICQRVSGYFEMLDKKQKTLENRLDFNLDNFKDEQTTITKNILEKKRNCSSSSNTMTTQAPDSMNDVGEKLTTVQKKFNSIAPIQTTIDGQNIEQIKLFEEINSKLDGHEGKLEILEKKLGDIVQGRRIVSSGKYLIPKNIVLGMTQTSGKNQMS</sequence>
<evidence type="ECO:0000313" key="2">
    <source>
        <dbReference type="EMBL" id="JAV17604.1"/>
    </source>
</evidence>
<accession>A0A1L8EG36</accession>
<feature type="chain" id="PRO_5009875610" evidence="1">
    <location>
        <begin position="24"/>
        <end position="236"/>
    </location>
</feature>
<organism evidence="2">
    <name type="scientific">Haematobia irritans</name>
    <name type="common">Horn fly</name>
    <name type="synonym">Conops irritans</name>
    <dbReference type="NCBI Taxonomy" id="7368"/>
    <lineage>
        <taxon>Eukaryota</taxon>
        <taxon>Metazoa</taxon>
        <taxon>Ecdysozoa</taxon>
        <taxon>Arthropoda</taxon>
        <taxon>Hexapoda</taxon>
        <taxon>Insecta</taxon>
        <taxon>Pterygota</taxon>
        <taxon>Neoptera</taxon>
        <taxon>Endopterygota</taxon>
        <taxon>Diptera</taxon>
        <taxon>Brachycera</taxon>
        <taxon>Muscomorpha</taxon>
        <taxon>Muscoidea</taxon>
        <taxon>Muscidae</taxon>
        <taxon>Haematobia</taxon>
    </lineage>
</organism>
<protein>
    <submittedName>
        <fullName evidence="2">Putative secreted protein</fullName>
    </submittedName>
</protein>
<name>A0A1L8EG36_HAEIR</name>
<feature type="signal peptide" evidence="1">
    <location>
        <begin position="1"/>
        <end position="23"/>
    </location>
</feature>